<evidence type="ECO:0000313" key="2">
    <source>
        <dbReference type="Proteomes" id="UP001619887"/>
    </source>
</evidence>
<gene>
    <name evidence="1" type="ORF">OYC64_010977</name>
</gene>
<dbReference type="Proteomes" id="UP001619887">
    <property type="component" value="Unassembled WGS sequence"/>
</dbReference>
<organism evidence="1 2">
    <name type="scientific">Pagothenia borchgrevinki</name>
    <name type="common">Bald rockcod</name>
    <name type="synonym">Trematomus borchgrevinki</name>
    <dbReference type="NCBI Taxonomy" id="8213"/>
    <lineage>
        <taxon>Eukaryota</taxon>
        <taxon>Metazoa</taxon>
        <taxon>Chordata</taxon>
        <taxon>Craniata</taxon>
        <taxon>Vertebrata</taxon>
        <taxon>Euteleostomi</taxon>
        <taxon>Actinopterygii</taxon>
        <taxon>Neopterygii</taxon>
        <taxon>Teleostei</taxon>
        <taxon>Neoteleostei</taxon>
        <taxon>Acanthomorphata</taxon>
        <taxon>Eupercaria</taxon>
        <taxon>Perciformes</taxon>
        <taxon>Notothenioidei</taxon>
        <taxon>Nototheniidae</taxon>
        <taxon>Pagothenia</taxon>
    </lineage>
</organism>
<keyword evidence="2" id="KW-1185">Reference proteome</keyword>
<sequence length="12" mass="1372">MKTAASCSWKRC</sequence>
<comment type="caution">
    <text evidence="1">The sequence shown here is derived from an EMBL/GenBank/DDBJ whole genome shotgun (WGS) entry which is preliminary data.</text>
</comment>
<protein>
    <submittedName>
        <fullName evidence="1">Uncharacterized protein</fullName>
    </submittedName>
</protein>
<reference evidence="1 2" key="2">
    <citation type="journal article" date="2024" name="G3 (Bethesda)">
        <title>The genome of the cryopelagic Antarctic bald notothen, Trematomus borchgrevinki.</title>
        <authorList>
            <person name="Rayamajhi N."/>
            <person name="Rivera-Colon A.G."/>
            <person name="Minhas B.F."/>
            <person name="Cheng C.C."/>
            <person name="Catchen J.M."/>
        </authorList>
    </citation>
    <scope>NUCLEOTIDE SEQUENCE [LARGE SCALE GENOMIC DNA]</scope>
    <source>
        <strain evidence="1">AGRC-2024</strain>
    </source>
</reference>
<proteinExistence type="predicted"/>
<evidence type="ECO:0000313" key="1">
    <source>
        <dbReference type="EMBL" id="KAL3058941.1"/>
    </source>
</evidence>
<dbReference type="EMBL" id="JBIYXZ010002074">
    <property type="protein sequence ID" value="KAL3058941.1"/>
    <property type="molecule type" value="Genomic_DNA"/>
</dbReference>
<reference evidence="1 2" key="1">
    <citation type="journal article" date="2022" name="G3 (Bethesda)">
        <title>Evaluating Illumina-, Nanopore-, and PacBio-based genome assembly strategies with the bald notothen, Trematomus borchgrevinki.</title>
        <authorList>
            <person name="Rayamajhi N."/>
            <person name="Cheng C.C."/>
            <person name="Catchen J.M."/>
        </authorList>
    </citation>
    <scope>NUCLEOTIDE SEQUENCE [LARGE SCALE GENOMIC DNA]</scope>
    <source>
        <strain evidence="1">AGRC-2024</strain>
    </source>
</reference>
<name>A0ABD2GYA1_PAGBO</name>
<accession>A0ABD2GYA1</accession>